<feature type="transmembrane region" description="Helical" evidence="1">
    <location>
        <begin position="64"/>
        <end position="80"/>
    </location>
</feature>
<evidence type="ECO:0000256" key="1">
    <source>
        <dbReference type="SAM" id="Phobius"/>
    </source>
</evidence>
<evidence type="ECO:0000313" key="3">
    <source>
        <dbReference type="Proteomes" id="UP000019442"/>
    </source>
</evidence>
<gene>
    <name evidence="2" type="ORF">M911_08505</name>
</gene>
<organism evidence="2 3">
    <name type="scientific">Ectothiorhodospira haloalkaliphila</name>
    <dbReference type="NCBI Taxonomy" id="421628"/>
    <lineage>
        <taxon>Bacteria</taxon>
        <taxon>Pseudomonadati</taxon>
        <taxon>Pseudomonadota</taxon>
        <taxon>Gammaproteobacteria</taxon>
        <taxon>Chromatiales</taxon>
        <taxon>Ectothiorhodospiraceae</taxon>
        <taxon>Ectothiorhodospira</taxon>
    </lineage>
</organism>
<dbReference type="Pfam" id="PF11874">
    <property type="entry name" value="DUF3394"/>
    <property type="match status" value="1"/>
</dbReference>
<dbReference type="KEGG" id="hhc:M911_08505"/>
<accession>W8KUL7</accession>
<dbReference type="EMBL" id="CP007268">
    <property type="protein sequence ID" value="AHK80682.1"/>
    <property type="molecule type" value="Genomic_DNA"/>
</dbReference>
<sequence length="86" mass="9296">MLPMGDPGPGDERLADAGLGLMTLGDQVSISFVSFGSPAERMRLESGWNVTEVMVPADRPAPEWFYLPALLLLGGIIALQRRRARG</sequence>
<dbReference type="PATRIC" id="fig|1354791.3.peg.2156"/>
<keyword evidence="1" id="KW-0472">Membrane</keyword>
<keyword evidence="1" id="KW-0812">Transmembrane</keyword>
<evidence type="ECO:0000313" key="2">
    <source>
        <dbReference type="EMBL" id="AHK80682.1"/>
    </source>
</evidence>
<dbReference type="HOGENOM" id="CLU_2493581_0_0_6"/>
<dbReference type="InterPro" id="IPR021814">
    <property type="entry name" value="DUF3394"/>
</dbReference>
<proteinExistence type="predicted"/>
<dbReference type="Proteomes" id="UP000019442">
    <property type="component" value="Chromosome"/>
</dbReference>
<dbReference type="AlphaFoldDB" id="W8KUL7"/>
<reference evidence="2 3" key="1">
    <citation type="journal article" date="2014" name="J Genomics">
        <title>Draft Genome Sequence of the Extremely Halophilic Phototrophic Purple Sulfur Bacterium Halorhodospira halochloris.</title>
        <authorList>
            <person name="Singh K.S."/>
            <person name="Kirksey J."/>
            <person name="Hoff W.D."/>
            <person name="Deole R."/>
        </authorList>
    </citation>
    <scope>NUCLEOTIDE SEQUENCE [LARGE SCALE GENOMIC DNA]</scope>
    <source>
        <strain evidence="2 3">A</strain>
    </source>
</reference>
<name>W8KUL7_9GAMM</name>
<protein>
    <submittedName>
        <fullName evidence="2">Uncharacterized protein</fullName>
    </submittedName>
</protein>
<keyword evidence="1" id="KW-1133">Transmembrane helix</keyword>
<reference evidence="3" key="2">
    <citation type="submission" date="2014-02" db="EMBL/GenBank/DDBJ databases">
        <title>Draft Genome Sequence of extremely halophilic bacteria Halorhodospira halochloris.</title>
        <authorList>
            <person name="Singh K.S."/>
        </authorList>
    </citation>
    <scope>NUCLEOTIDE SEQUENCE [LARGE SCALE GENOMIC DNA]</scope>
    <source>
        <strain evidence="3">A</strain>
    </source>
</reference>
<keyword evidence="3" id="KW-1185">Reference proteome</keyword>